<dbReference type="InterPro" id="IPR036890">
    <property type="entry name" value="HATPase_C_sf"/>
</dbReference>
<comment type="caution">
    <text evidence="2">The sequence shown here is derived from an EMBL/GenBank/DDBJ whole genome shotgun (WGS) entry which is preliminary data.</text>
</comment>
<proteinExistence type="predicted"/>
<dbReference type="Gene3D" id="3.30.565.10">
    <property type="entry name" value="Histidine kinase-like ATPase, C-terminal domain"/>
    <property type="match status" value="1"/>
</dbReference>
<gene>
    <name evidence="2" type="ORF">GHK86_01540</name>
</gene>
<name>A0ABW9QPJ8_9ACTN</name>
<dbReference type="EMBL" id="WJHE01000063">
    <property type="protein sequence ID" value="MST31415.1"/>
    <property type="molecule type" value="Genomic_DNA"/>
</dbReference>
<evidence type="ECO:0000313" key="2">
    <source>
        <dbReference type="EMBL" id="MST31415.1"/>
    </source>
</evidence>
<evidence type="ECO:0000313" key="3">
    <source>
        <dbReference type="Proteomes" id="UP000437736"/>
    </source>
</evidence>
<sequence>MSEPVAGSSAVADLEQRAGHLGGTFDFDTPPGGGTRLTWRTPLPAPVPGLSPPDPHGAEPATA</sequence>
<feature type="compositionally biased region" description="Pro residues" evidence="1">
    <location>
        <begin position="43"/>
        <end position="55"/>
    </location>
</feature>
<keyword evidence="3" id="KW-1185">Reference proteome</keyword>
<accession>A0ABW9QPJ8</accession>
<protein>
    <submittedName>
        <fullName evidence="2">Uncharacterized protein</fullName>
    </submittedName>
</protein>
<dbReference type="Proteomes" id="UP000437736">
    <property type="component" value="Unassembled WGS sequence"/>
</dbReference>
<reference evidence="2 3" key="1">
    <citation type="submission" date="2019-11" db="EMBL/GenBank/DDBJ databases">
        <title>Acidiferrimicrobium australis gen. nov., sp. nov., an acidophilic and obligately heterotrophic, member of the Actinobacteria that catalyses dissimilatory oxido- reduction of iron isolated from metal-rich acidic water in Chile.</title>
        <authorList>
            <person name="Gonzalez D."/>
            <person name="Huber K."/>
            <person name="Hedrich S."/>
            <person name="Rojas-Villalobos C."/>
            <person name="Quatrini R."/>
            <person name="Dinamarca M.A."/>
            <person name="Schwarz A."/>
            <person name="Canales C."/>
            <person name="Nancucheo I."/>
        </authorList>
    </citation>
    <scope>NUCLEOTIDE SEQUENCE [LARGE SCALE GENOMIC DNA]</scope>
    <source>
        <strain evidence="2 3">USS-CCA1</strain>
    </source>
</reference>
<organism evidence="2 3">
    <name type="scientific">Acidiferrimicrobium australe</name>
    <dbReference type="NCBI Taxonomy" id="2664430"/>
    <lineage>
        <taxon>Bacteria</taxon>
        <taxon>Bacillati</taxon>
        <taxon>Actinomycetota</taxon>
        <taxon>Acidimicrobiia</taxon>
        <taxon>Acidimicrobiales</taxon>
        <taxon>Acidimicrobiaceae</taxon>
        <taxon>Acidiferrimicrobium</taxon>
    </lineage>
</organism>
<feature type="region of interest" description="Disordered" evidence="1">
    <location>
        <begin position="1"/>
        <end position="63"/>
    </location>
</feature>
<evidence type="ECO:0000256" key="1">
    <source>
        <dbReference type="SAM" id="MobiDB-lite"/>
    </source>
</evidence>